<organism evidence="1 2">
    <name type="scientific">Pseudomonas nitroreducens</name>
    <dbReference type="NCBI Taxonomy" id="46680"/>
    <lineage>
        <taxon>Bacteria</taxon>
        <taxon>Pseudomonadati</taxon>
        <taxon>Pseudomonadota</taxon>
        <taxon>Gammaproteobacteria</taxon>
        <taxon>Pseudomonadales</taxon>
        <taxon>Pseudomonadaceae</taxon>
        <taxon>Pseudomonas</taxon>
    </lineage>
</organism>
<evidence type="ECO:0000313" key="2">
    <source>
        <dbReference type="Proteomes" id="UP000307510"/>
    </source>
</evidence>
<reference evidence="1 2" key="1">
    <citation type="submission" date="2019-05" db="EMBL/GenBank/DDBJ databases">
        <authorList>
            <person name="Moore K."/>
            <person name="O'Neill P."/>
            <person name="Farbos A."/>
            <person name="Studholme D.J."/>
        </authorList>
    </citation>
    <scope>NUCLEOTIDE SEQUENCE [LARGE SCALE GENOMIC DNA]</scope>
    <source>
        <strain evidence="1 2">DSM 9128</strain>
    </source>
</reference>
<dbReference type="InterPro" id="IPR010727">
    <property type="entry name" value="DUF1302"/>
</dbReference>
<dbReference type="EMBL" id="VASG01000009">
    <property type="protein sequence ID" value="TLP70037.1"/>
    <property type="molecule type" value="Genomic_DNA"/>
</dbReference>
<reference evidence="2" key="2">
    <citation type="submission" date="2019-06" db="EMBL/GenBank/DDBJ databases">
        <title>AzeR, a transcriptional regulator that responds to azelaic acid in Pseudomonas nitroreducens.</title>
        <authorList>
            <person name="Bez C."/>
            <person name="Javvadi S.G."/>
            <person name="Bertani I."/>
            <person name="Devescovi G."/>
            <person name="Studholme D.J."/>
            <person name="Geller A."/>
            <person name="Levy A."/>
            <person name="Venturi V."/>
        </authorList>
    </citation>
    <scope>NUCLEOTIDE SEQUENCE [LARGE SCALE GENOMIC DNA]</scope>
    <source>
        <strain evidence="2">DSM 9128</strain>
    </source>
</reference>
<gene>
    <name evidence="1" type="ORF">FEA48_27425</name>
</gene>
<accession>A0A5R8ZWC6</accession>
<comment type="caution">
    <text evidence="1">The sequence shown here is derived from an EMBL/GenBank/DDBJ whole genome shotgun (WGS) entry which is preliminary data.</text>
</comment>
<dbReference type="Proteomes" id="UP000307510">
    <property type="component" value="Unassembled WGS sequence"/>
</dbReference>
<dbReference type="AlphaFoldDB" id="A0A5R8ZWC6"/>
<evidence type="ECO:0000313" key="1">
    <source>
        <dbReference type="EMBL" id="TLP70037.1"/>
    </source>
</evidence>
<proteinExistence type="predicted"/>
<dbReference type="RefSeq" id="WP_138216620.1">
    <property type="nucleotide sequence ID" value="NZ_VASG01000009.1"/>
</dbReference>
<name>A0A5R8ZWC6_PSENT</name>
<protein>
    <submittedName>
        <fullName evidence="1">DUF1302 domain-containing protein</fullName>
    </submittedName>
</protein>
<dbReference type="Pfam" id="PF06980">
    <property type="entry name" value="DUF1302"/>
    <property type="match status" value="1"/>
</dbReference>
<sequence>MNRRSPALHLLALPAAIGLALYGNGAQAFTFSLGEIEGQFDSSLSVGASWAMRNADAALLHSHSSDDGKRNFREGDTFSKVFKGIHDLELKYGDSGAFVRGKYWYDFKLKDEHLHFKDIDDHGREEGAKASGAEFLDAFLYHNYSIGDLPGTVRLGKQVVSWGESTFIQGGINAINPIDVAAFRRPGSEIKEGLIPVNMFYVSQNFSEHLSAEAFYQLQWQKTVIDNCGTFFSTTDVMADGCNGLAAGPVINQNPLAVQALAPAGINLTDEGIVIPRGKDREARDDGQWGAALRWFAPELDSEFAGYFINYHSRQPYLSVRSGPHAADLGFAPQLCGNLGIPAALCGGVIGSSAGQQLTQAYRLGSSQYFADYPEDIQLYGLSFSTSLPTGTTLAGEISYRPNMPVQINPVDLVTSTLGIPALTPVYGDAPAPANDAILKGYRRKEVTQAQVTATHFFDQVMGADRLTLIGEIGVTHVGGLGSDDELRYGRSPVFGQGALYPDNSLCTSSSATPQYCNDSGFVTSTAWGYQTRAIWEYADLIDGATVRPNLAWSHDVHGYAPEPGFNQGARAISVGVDGTYLNTYNVSLSYTNFFGGKYNVNTDRDFLALSFGVSF</sequence>